<protein>
    <submittedName>
        <fullName evidence="1">Uncharacterized protein</fullName>
    </submittedName>
</protein>
<sequence>MQILEGVHFVRPVVGTRTGSAITPSIAQIRPIAAGDDGNDEGTKGPTPAVVPICISLSEYRIFERRRSYYRRPRNYIGSGVLRTAINYFDRRLTGALTDGGAPAAAVNLPLACVTRN</sequence>
<keyword evidence="2" id="KW-1185">Reference proteome</keyword>
<proteinExistence type="predicted"/>
<dbReference type="Proteomes" id="UP000299102">
    <property type="component" value="Unassembled WGS sequence"/>
</dbReference>
<comment type="caution">
    <text evidence="1">The sequence shown here is derived from an EMBL/GenBank/DDBJ whole genome shotgun (WGS) entry which is preliminary data.</text>
</comment>
<accession>A0A4C1VKF8</accession>
<dbReference type="AlphaFoldDB" id="A0A4C1VKF8"/>
<gene>
    <name evidence="1" type="ORF">EVAR_36306_1</name>
</gene>
<reference evidence="1 2" key="1">
    <citation type="journal article" date="2019" name="Commun. Biol.">
        <title>The bagworm genome reveals a unique fibroin gene that provides high tensile strength.</title>
        <authorList>
            <person name="Kono N."/>
            <person name="Nakamura H."/>
            <person name="Ohtoshi R."/>
            <person name="Tomita M."/>
            <person name="Numata K."/>
            <person name="Arakawa K."/>
        </authorList>
    </citation>
    <scope>NUCLEOTIDE SEQUENCE [LARGE SCALE GENOMIC DNA]</scope>
</reference>
<evidence type="ECO:0000313" key="1">
    <source>
        <dbReference type="EMBL" id="GBP38354.1"/>
    </source>
</evidence>
<evidence type="ECO:0000313" key="2">
    <source>
        <dbReference type="Proteomes" id="UP000299102"/>
    </source>
</evidence>
<organism evidence="1 2">
    <name type="scientific">Eumeta variegata</name>
    <name type="common">Bagworm moth</name>
    <name type="synonym">Eumeta japonica</name>
    <dbReference type="NCBI Taxonomy" id="151549"/>
    <lineage>
        <taxon>Eukaryota</taxon>
        <taxon>Metazoa</taxon>
        <taxon>Ecdysozoa</taxon>
        <taxon>Arthropoda</taxon>
        <taxon>Hexapoda</taxon>
        <taxon>Insecta</taxon>
        <taxon>Pterygota</taxon>
        <taxon>Neoptera</taxon>
        <taxon>Endopterygota</taxon>
        <taxon>Lepidoptera</taxon>
        <taxon>Glossata</taxon>
        <taxon>Ditrysia</taxon>
        <taxon>Tineoidea</taxon>
        <taxon>Psychidae</taxon>
        <taxon>Oiketicinae</taxon>
        <taxon>Eumeta</taxon>
    </lineage>
</organism>
<dbReference type="EMBL" id="BGZK01000347">
    <property type="protein sequence ID" value="GBP38354.1"/>
    <property type="molecule type" value="Genomic_DNA"/>
</dbReference>
<name>A0A4C1VKF8_EUMVA</name>